<accession>A0A221T0H1</accession>
<dbReference type="EMBL" id="CP021082">
    <property type="protein sequence ID" value="ASN82402.1"/>
    <property type="molecule type" value="Genomic_DNA"/>
</dbReference>
<dbReference type="AlphaFoldDB" id="A0A221T0H1"/>
<sequence length="114" mass="12113">MRLRIKARDARGPTRPLRVAMIVEARRGLLIRADAGLLLPHLDRPARVTVFVPWEEAATAGEFRAVPTQALSESGVTAACAPVVGEVTGPVRGAFVLTLDADQVRHPGGSLVAK</sequence>
<dbReference type="KEGG" id="dfc:DFI_14535"/>
<keyword evidence="2" id="KW-1185">Reference proteome</keyword>
<reference evidence="1 2" key="1">
    <citation type="submission" date="2017-05" db="EMBL/GenBank/DDBJ databases">
        <title>The complete genome sequence of Deinococcus ficus isolated from the rhizosphere of the Ficus religiosa L. in Taiwan.</title>
        <authorList>
            <person name="Wu K.-M."/>
            <person name="Liao T.-L."/>
            <person name="Liu Y.-M."/>
            <person name="Young C.-C."/>
            <person name="Tsai S.-F."/>
        </authorList>
    </citation>
    <scope>NUCLEOTIDE SEQUENCE [LARGE SCALE GENOMIC DNA]</scope>
    <source>
        <strain evidence="1 2">CC-FR2-10</strain>
        <plasmid evidence="2">pdfi1</plasmid>
    </source>
</reference>
<name>A0A221T0H1_9DEIO</name>
<proteinExistence type="predicted"/>
<keyword evidence="1" id="KW-0614">Plasmid</keyword>
<geneLocation type="plasmid" evidence="2">
    <name>pdfi1</name>
</geneLocation>
<organism evidence="1 2">
    <name type="scientific">Deinococcus ficus</name>
    <dbReference type="NCBI Taxonomy" id="317577"/>
    <lineage>
        <taxon>Bacteria</taxon>
        <taxon>Thermotogati</taxon>
        <taxon>Deinococcota</taxon>
        <taxon>Deinococci</taxon>
        <taxon>Deinococcales</taxon>
        <taxon>Deinococcaceae</taxon>
        <taxon>Deinococcus</taxon>
    </lineage>
</organism>
<evidence type="ECO:0000313" key="1">
    <source>
        <dbReference type="EMBL" id="ASN82402.1"/>
    </source>
</evidence>
<gene>
    <name evidence="1" type="ORF">DFI_14535</name>
</gene>
<evidence type="ECO:0000313" key="2">
    <source>
        <dbReference type="Proteomes" id="UP000259030"/>
    </source>
</evidence>
<dbReference type="Proteomes" id="UP000259030">
    <property type="component" value="Plasmid pDFI1"/>
</dbReference>
<protein>
    <submittedName>
        <fullName evidence="1">Uncharacterized protein</fullName>
    </submittedName>
</protein>